<evidence type="ECO:0000313" key="2">
    <source>
        <dbReference type="Proteomes" id="UP001165960"/>
    </source>
</evidence>
<name>A0ACC2UTJ2_9FUNG</name>
<comment type="caution">
    <text evidence="1">The sequence shown here is derived from an EMBL/GenBank/DDBJ whole genome shotgun (WGS) entry which is preliminary data.</text>
</comment>
<keyword evidence="2" id="KW-1185">Reference proteome</keyword>
<organism evidence="1 2">
    <name type="scientific">Entomophthora muscae</name>
    <dbReference type="NCBI Taxonomy" id="34485"/>
    <lineage>
        <taxon>Eukaryota</taxon>
        <taxon>Fungi</taxon>
        <taxon>Fungi incertae sedis</taxon>
        <taxon>Zoopagomycota</taxon>
        <taxon>Entomophthoromycotina</taxon>
        <taxon>Entomophthoromycetes</taxon>
        <taxon>Entomophthorales</taxon>
        <taxon>Entomophthoraceae</taxon>
        <taxon>Entomophthora</taxon>
    </lineage>
</organism>
<dbReference type="EMBL" id="QTSX02000006">
    <property type="protein sequence ID" value="KAJ9090430.1"/>
    <property type="molecule type" value="Genomic_DNA"/>
</dbReference>
<gene>
    <name evidence="1" type="ORF">DSO57_1002738</name>
</gene>
<reference evidence="1" key="1">
    <citation type="submission" date="2022-04" db="EMBL/GenBank/DDBJ databases">
        <title>Genome of the entomopathogenic fungus Entomophthora muscae.</title>
        <authorList>
            <person name="Elya C."/>
            <person name="Lovett B.R."/>
            <person name="Lee E."/>
            <person name="Macias A.M."/>
            <person name="Hajek A.E."/>
            <person name="De Bivort B.L."/>
            <person name="Kasson M.T."/>
            <person name="De Fine Licht H.H."/>
            <person name="Stajich J.E."/>
        </authorList>
    </citation>
    <scope>NUCLEOTIDE SEQUENCE</scope>
    <source>
        <strain evidence="1">Berkeley</strain>
    </source>
</reference>
<dbReference type="Proteomes" id="UP001165960">
    <property type="component" value="Unassembled WGS sequence"/>
</dbReference>
<accession>A0ACC2UTJ2</accession>
<sequence length="152" mass="16832">MTDGHTYTLDCQEDAHCHSCNKSTSWGSVPHTHLPQETADQLPDLYCPPGAPFGPVHFTEYPPNPAYLVLMTPPHTPQPNHPQESVAANESTFTQIFGVMYIILTDLIDFMVPASRPWAILGKFPNTVIGPPYQARGLSARKFPGTPHWLDP</sequence>
<protein>
    <submittedName>
        <fullName evidence="1">Uncharacterized protein</fullName>
    </submittedName>
</protein>
<evidence type="ECO:0000313" key="1">
    <source>
        <dbReference type="EMBL" id="KAJ9090430.1"/>
    </source>
</evidence>
<proteinExistence type="predicted"/>